<comment type="cofactor">
    <cofactor evidence="9">
        <name>[2Fe-2S] cluster</name>
        <dbReference type="ChEBI" id="CHEBI:190135"/>
    </cofactor>
</comment>
<feature type="domain" description="Rieske" evidence="11">
    <location>
        <begin position="85"/>
        <end position="178"/>
    </location>
</feature>
<evidence type="ECO:0000256" key="9">
    <source>
        <dbReference type="ARBA" id="ARBA00034078"/>
    </source>
</evidence>
<keyword evidence="4" id="KW-0479">Metal-binding</keyword>
<evidence type="ECO:0000256" key="3">
    <source>
        <dbReference type="ARBA" id="ARBA00022714"/>
    </source>
</evidence>
<name>C5BVR7_BEUC1</name>
<dbReference type="GO" id="GO:0004497">
    <property type="term" value="F:monooxygenase activity"/>
    <property type="evidence" value="ECO:0007669"/>
    <property type="project" value="UniProtKB-ARBA"/>
</dbReference>
<evidence type="ECO:0000259" key="11">
    <source>
        <dbReference type="PROSITE" id="PS51296"/>
    </source>
</evidence>
<dbReference type="STRING" id="471853.Bcav_0242"/>
<keyword evidence="6" id="KW-0411">Iron-sulfur</keyword>
<evidence type="ECO:0000313" key="12">
    <source>
        <dbReference type="EMBL" id="ACQ78507.1"/>
    </source>
</evidence>
<dbReference type="InterPro" id="IPR005805">
    <property type="entry name" value="Rieske_Fe-S_prot_C"/>
</dbReference>
<dbReference type="InterPro" id="IPR014349">
    <property type="entry name" value="Rieske_Fe-S_prot"/>
</dbReference>
<sequence length="179" mass="17538">MDTARSDLLEHHEELRDTHLCVTRRGVVASGIAAVGAACLAACSGGSPGEDPSTSGAEEPTADEPSSEGPTDESSEPGGESPAGAVVAQLDDVPVGGALSVEIAGQPALLTQPEEGTVKAFSAICTHQGCTVAPGEGELACPCHGSAFALADGAVLGGPAQEPLPEITVTVTDGAVVAS</sequence>
<feature type="region of interest" description="Disordered" evidence="10">
    <location>
        <begin position="44"/>
        <end position="90"/>
    </location>
</feature>
<dbReference type="EMBL" id="CP001618">
    <property type="protein sequence ID" value="ACQ78507.1"/>
    <property type="molecule type" value="Genomic_DNA"/>
</dbReference>
<dbReference type="Proteomes" id="UP000007962">
    <property type="component" value="Chromosome"/>
</dbReference>
<dbReference type="CDD" id="cd03467">
    <property type="entry name" value="Rieske"/>
    <property type="match status" value="1"/>
</dbReference>
<dbReference type="InterPro" id="IPR017941">
    <property type="entry name" value="Rieske_2Fe-2S"/>
</dbReference>
<evidence type="ECO:0000256" key="10">
    <source>
        <dbReference type="SAM" id="MobiDB-lite"/>
    </source>
</evidence>
<dbReference type="KEGG" id="bcv:Bcav_0242"/>
<reference evidence="12 13" key="1">
    <citation type="journal article" date="2009" name="Stand. Genomic Sci.">
        <title>Complete genome sequence of Beutenbergia cavernae type strain (HKI 0122).</title>
        <authorList>
            <person name="Land M."/>
            <person name="Pukall R."/>
            <person name="Abt B."/>
            <person name="Goker M."/>
            <person name="Rohde M."/>
            <person name="Glavina Del Rio T."/>
            <person name="Tice H."/>
            <person name="Copeland A."/>
            <person name="Cheng J.F."/>
            <person name="Lucas S."/>
            <person name="Chen F."/>
            <person name="Nolan M."/>
            <person name="Bruce D."/>
            <person name="Goodwin L."/>
            <person name="Pitluck S."/>
            <person name="Ivanova N."/>
            <person name="Mavromatis K."/>
            <person name="Ovchinnikova G."/>
            <person name="Pati A."/>
            <person name="Chen A."/>
            <person name="Palaniappan K."/>
            <person name="Hauser L."/>
            <person name="Chang Y.J."/>
            <person name="Jefferies C.C."/>
            <person name="Saunders E."/>
            <person name="Brettin T."/>
            <person name="Detter J.C."/>
            <person name="Han C."/>
            <person name="Chain P."/>
            <person name="Bristow J."/>
            <person name="Eisen J.A."/>
            <person name="Markowitz V."/>
            <person name="Hugenholtz P."/>
            <person name="Kyrpides N.C."/>
            <person name="Klenk H.P."/>
            <person name="Lapidus A."/>
        </authorList>
    </citation>
    <scope>NUCLEOTIDE SEQUENCE [LARGE SCALE GENOMIC DNA]</scope>
    <source>
        <strain evidence="13">ATCC BAA-8 / DSM 12333 / NBRC 16432</strain>
    </source>
</reference>
<dbReference type="Gene3D" id="2.102.10.10">
    <property type="entry name" value="Rieske [2Fe-2S] iron-sulphur domain"/>
    <property type="match status" value="1"/>
</dbReference>
<organism evidence="12 13">
    <name type="scientific">Beutenbergia cavernae (strain ATCC BAA-8 / DSM 12333 / CCUG 43141 / JCM 11478 / NBRC 16432 / NCIMB 13614 / HKI 0122)</name>
    <dbReference type="NCBI Taxonomy" id="471853"/>
    <lineage>
        <taxon>Bacteria</taxon>
        <taxon>Bacillati</taxon>
        <taxon>Actinomycetota</taxon>
        <taxon>Actinomycetes</taxon>
        <taxon>Micrococcales</taxon>
        <taxon>Beutenbergiaceae</taxon>
        <taxon>Beutenbergia</taxon>
    </lineage>
</organism>
<dbReference type="PANTHER" id="PTHR10134">
    <property type="entry name" value="CYTOCHROME B-C1 COMPLEX SUBUNIT RIESKE, MITOCHONDRIAL"/>
    <property type="match status" value="1"/>
</dbReference>
<dbReference type="OrthoDB" id="25106at2"/>
<keyword evidence="3" id="KW-0001">2Fe-2S</keyword>
<evidence type="ECO:0000256" key="5">
    <source>
        <dbReference type="ARBA" id="ARBA00023004"/>
    </source>
</evidence>
<dbReference type="SUPFAM" id="SSF50022">
    <property type="entry name" value="ISP domain"/>
    <property type="match status" value="1"/>
</dbReference>
<keyword evidence="5" id="KW-0408">Iron</keyword>
<dbReference type="Pfam" id="PF00355">
    <property type="entry name" value="Rieske"/>
    <property type="match status" value="1"/>
</dbReference>
<feature type="compositionally biased region" description="Acidic residues" evidence="10">
    <location>
        <begin position="60"/>
        <end position="75"/>
    </location>
</feature>
<dbReference type="InterPro" id="IPR036922">
    <property type="entry name" value="Rieske_2Fe-2S_sf"/>
</dbReference>
<dbReference type="PRINTS" id="PR00162">
    <property type="entry name" value="RIESKE"/>
</dbReference>
<dbReference type="GO" id="GO:0046872">
    <property type="term" value="F:metal ion binding"/>
    <property type="evidence" value="ECO:0007669"/>
    <property type="project" value="UniProtKB-KW"/>
</dbReference>
<dbReference type="PROSITE" id="PS51296">
    <property type="entry name" value="RIESKE"/>
    <property type="match status" value="1"/>
</dbReference>
<dbReference type="GO" id="GO:0016020">
    <property type="term" value="C:membrane"/>
    <property type="evidence" value="ECO:0007669"/>
    <property type="project" value="InterPro"/>
</dbReference>
<dbReference type="HOGENOM" id="CLU_055690_1_4_11"/>
<evidence type="ECO:0000256" key="6">
    <source>
        <dbReference type="ARBA" id="ARBA00023014"/>
    </source>
</evidence>
<keyword evidence="7" id="KW-1015">Disulfide bond</keyword>
<comment type="function">
    <text evidence="1">Iron-sulfur subunit of the cytochrome bc1 complex, an essential component of the respiratory electron transport chain required for ATP synthesis. The bc1 complex catalyzes the oxidation of menaquinol and the reduction of cytochrome c in the respiratory chain. The bc1 complex operates through a Q-cycle mechanism that couples electron transfer to generation of the proton gradient that drives ATP synthesis.</text>
</comment>
<evidence type="ECO:0000256" key="7">
    <source>
        <dbReference type="ARBA" id="ARBA00023157"/>
    </source>
</evidence>
<dbReference type="eggNOG" id="COG0723">
    <property type="taxonomic scope" value="Bacteria"/>
</dbReference>
<evidence type="ECO:0000313" key="13">
    <source>
        <dbReference type="Proteomes" id="UP000007962"/>
    </source>
</evidence>
<evidence type="ECO:0000256" key="8">
    <source>
        <dbReference type="ARBA" id="ARBA00029586"/>
    </source>
</evidence>
<dbReference type="AlphaFoldDB" id="C5BVR7"/>
<dbReference type="GO" id="GO:0051537">
    <property type="term" value="F:2 iron, 2 sulfur cluster binding"/>
    <property type="evidence" value="ECO:0007669"/>
    <property type="project" value="UniProtKB-KW"/>
</dbReference>
<gene>
    <name evidence="12" type="ordered locus">Bcav_0242</name>
</gene>
<evidence type="ECO:0000256" key="4">
    <source>
        <dbReference type="ARBA" id="ARBA00022723"/>
    </source>
</evidence>
<dbReference type="GO" id="GO:0016705">
    <property type="term" value="F:oxidoreductase activity, acting on paired donors, with incorporation or reduction of molecular oxygen"/>
    <property type="evidence" value="ECO:0007669"/>
    <property type="project" value="UniProtKB-ARBA"/>
</dbReference>
<protein>
    <recommendedName>
        <fullName evidence="2">Cytochrome bc1 complex Rieske iron-sulfur subunit</fullName>
    </recommendedName>
    <alternativeName>
        <fullName evidence="8">Cytochrome bc1 reductase complex subunit QcrA</fullName>
    </alternativeName>
</protein>
<accession>C5BVR7</accession>
<evidence type="ECO:0000256" key="2">
    <source>
        <dbReference type="ARBA" id="ARBA00015816"/>
    </source>
</evidence>
<proteinExistence type="predicted"/>
<evidence type="ECO:0000256" key="1">
    <source>
        <dbReference type="ARBA" id="ARBA00002494"/>
    </source>
</evidence>
<dbReference type="RefSeq" id="WP_012725287.1">
    <property type="nucleotide sequence ID" value="NC_012669.1"/>
</dbReference>
<keyword evidence="13" id="KW-1185">Reference proteome</keyword>